<dbReference type="RefSeq" id="WP_089556191.1">
    <property type="nucleotide sequence ID" value="NZ_CP022474.1"/>
</dbReference>
<feature type="transmembrane region" description="Helical" evidence="7">
    <location>
        <begin position="322"/>
        <end position="342"/>
    </location>
</feature>
<feature type="domain" description="ABC3 transporter permease C-terminal" evidence="8">
    <location>
        <begin position="322"/>
        <end position="397"/>
    </location>
</feature>
<proteinExistence type="predicted"/>
<evidence type="ECO:0000256" key="3">
    <source>
        <dbReference type="ARBA" id="ARBA00022692"/>
    </source>
</evidence>
<sequence length="498" mass="52594">MNFIKRAWQNVIFKKGRSFLLIIVMTVIMIFIMAGLLIRNAAITTVNNTKQQVGASVTLSANRDQAFKKMRASASSDAPSTATRPKLTMPSVKLKDVTAISKLSGLANYNVSVTTSANASSIEAITTSSSSSNSGGMMGGGPGGNAESSTSTGDLQITGVLNTATLSDFKDNTSKITKGRALNSSDKNTNNVVIESELAKENSLKVGDTIKIKATTTGKKAYTLNVVGIYKTSQSSAGMGPQQTDPANVIYTAYTLANQIKGQSGKVDSATFTLSDPTKKNSFVKAAKKIINTKKFTVTADDSTYQSLKQSMQKMASFANKIVWLVAIAGTVILALIIILMVRERRYEMGVLLSLGEKRVKIVGQLLVEMFMLLLVSLALAGISGRFAGQALSKQVMRSVTTETTTSSQTNNMQPGGNGGPGGGQAPSGQTGGNRPSGQMQQPGQSAKKTVKASDLDLKISAVTLMQLGAFGFTIIAFAVLLASLNILRLEPRKILIG</sequence>
<dbReference type="InterPro" id="IPR050250">
    <property type="entry name" value="Macrolide_Exporter_MacB"/>
</dbReference>
<feature type="compositionally biased region" description="Polar residues" evidence="6">
    <location>
        <begin position="436"/>
        <end position="448"/>
    </location>
</feature>
<feature type="transmembrane region" description="Helical" evidence="7">
    <location>
        <begin position="362"/>
        <end position="383"/>
    </location>
</feature>
<evidence type="ECO:0000313" key="10">
    <source>
        <dbReference type="Proteomes" id="UP000199749"/>
    </source>
</evidence>
<evidence type="ECO:0000256" key="1">
    <source>
        <dbReference type="ARBA" id="ARBA00004651"/>
    </source>
</evidence>
<evidence type="ECO:0000256" key="7">
    <source>
        <dbReference type="SAM" id="Phobius"/>
    </source>
</evidence>
<feature type="compositionally biased region" description="Low complexity" evidence="6">
    <location>
        <begin position="399"/>
        <end position="415"/>
    </location>
</feature>
<feature type="transmembrane region" description="Helical" evidence="7">
    <location>
        <begin position="20"/>
        <end position="38"/>
    </location>
</feature>
<dbReference type="EMBL" id="CP022474">
    <property type="protein sequence ID" value="ASN59232.1"/>
    <property type="molecule type" value="Genomic_DNA"/>
</dbReference>
<keyword evidence="4 7" id="KW-1133">Transmembrane helix</keyword>
<dbReference type="InterPro" id="IPR003838">
    <property type="entry name" value="ABC3_permease_C"/>
</dbReference>
<protein>
    <submittedName>
        <fullName evidence="9">ABC transporter permease</fullName>
    </submittedName>
</protein>
<feature type="compositionally biased region" description="Gly residues" evidence="6">
    <location>
        <begin position="416"/>
        <end position="432"/>
    </location>
</feature>
<dbReference type="GO" id="GO:0022857">
    <property type="term" value="F:transmembrane transporter activity"/>
    <property type="evidence" value="ECO:0007669"/>
    <property type="project" value="TreeGrafter"/>
</dbReference>
<evidence type="ECO:0000256" key="4">
    <source>
        <dbReference type="ARBA" id="ARBA00022989"/>
    </source>
</evidence>
<keyword evidence="5 7" id="KW-0472">Membrane</keyword>
<dbReference type="Proteomes" id="UP000199749">
    <property type="component" value="Chromosome"/>
</dbReference>
<evidence type="ECO:0000259" key="8">
    <source>
        <dbReference type="Pfam" id="PF02687"/>
    </source>
</evidence>
<dbReference type="PANTHER" id="PTHR30572:SF9">
    <property type="entry name" value="ABC TRANSPORTER PERMEASE PROTEIN"/>
    <property type="match status" value="1"/>
</dbReference>
<keyword evidence="3 7" id="KW-0812">Transmembrane</keyword>
<dbReference type="PANTHER" id="PTHR30572">
    <property type="entry name" value="MEMBRANE COMPONENT OF TRANSPORTER-RELATED"/>
    <property type="match status" value="1"/>
</dbReference>
<comment type="subcellular location">
    <subcellularLocation>
        <location evidence="1">Cell membrane</location>
        <topology evidence="1">Multi-pass membrane protein</topology>
    </subcellularLocation>
</comment>
<evidence type="ECO:0000256" key="6">
    <source>
        <dbReference type="SAM" id="MobiDB-lite"/>
    </source>
</evidence>
<feature type="compositionally biased region" description="Low complexity" evidence="6">
    <location>
        <begin position="125"/>
        <end position="135"/>
    </location>
</feature>
<gene>
    <name evidence="9" type="ORF">CG419_00650</name>
</gene>
<evidence type="ECO:0000256" key="2">
    <source>
        <dbReference type="ARBA" id="ARBA00022475"/>
    </source>
</evidence>
<evidence type="ECO:0000256" key="5">
    <source>
        <dbReference type="ARBA" id="ARBA00023136"/>
    </source>
</evidence>
<keyword evidence="2" id="KW-1003">Cell membrane</keyword>
<feature type="region of interest" description="Disordered" evidence="6">
    <location>
        <begin position="125"/>
        <end position="152"/>
    </location>
</feature>
<name>A0AAC9UMA4_LATCU</name>
<reference evidence="9 10" key="1">
    <citation type="submission" date="2017-07" db="EMBL/GenBank/DDBJ databases">
        <title>Lactobacillus curvatus MRS6 whole genome.</title>
        <authorList>
            <person name="Jans C."/>
            <person name="Lagler S."/>
            <person name="Lacroix C."/>
            <person name="Meile L."/>
            <person name="Stevens M.J.A."/>
        </authorList>
    </citation>
    <scope>NUCLEOTIDE SEQUENCE [LARGE SCALE GENOMIC DNA]</scope>
    <source>
        <strain evidence="9 10">MRS6</strain>
    </source>
</reference>
<dbReference type="Pfam" id="PF02687">
    <property type="entry name" value="FtsX"/>
    <property type="match status" value="1"/>
</dbReference>
<accession>A0AAC9UMA4</accession>
<feature type="region of interest" description="Disordered" evidence="6">
    <location>
        <begin position="399"/>
        <end position="448"/>
    </location>
</feature>
<organism evidence="9 10">
    <name type="scientific">Latilactobacillus curvatus</name>
    <name type="common">Lactobacillus curvatus</name>
    <dbReference type="NCBI Taxonomy" id="28038"/>
    <lineage>
        <taxon>Bacteria</taxon>
        <taxon>Bacillati</taxon>
        <taxon>Bacillota</taxon>
        <taxon>Bacilli</taxon>
        <taxon>Lactobacillales</taxon>
        <taxon>Lactobacillaceae</taxon>
        <taxon>Latilactobacillus</taxon>
    </lineage>
</organism>
<dbReference type="GO" id="GO:0005886">
    <property type="term" value="C:plasma membrane"/>
    <property type="evidence" value="ECO:0007669"/>
    <property type="project" value="UniProtKB-SubCell"/>
</dbReference>
<evidence type="ECO:0000313" key="9">
    <source>
        <dbReference type="EMBL" id="ASN59232.1"/>
    </source>
</evidence>
<feature type="transmembrane region" description="Helical" evidence="7">
    <location>
        <begin position="465"/>
        <end position="488"/>
    </location>
</feature>
<dbReference type="AlphaFoldDB" id="A0AAC9UMA4"/>